<dbReference type="OrthoDB" id="5371740at2759"/>
<proteinExistence type="predicted"/>
<reference evidence="1" key="1">
    <citation type="submission" date="2022-10" db="EMBL/GenBank/DDBJ databases">
        <title>Tapping the CABI collections for fungal endophytes: first genome assemblies for Collariella, Neodidymelliopsis, Ascochyta clinopodiicola, Didymella pomorum, Didymosphaeria variabile, Neocosmospora piperis and Neocucurbitaria cava.</title>
        <authorList>
            <person name="Hill R."/>
        </authorList>
    </citation>
    <scope>NUCLEOTIDE SEQUENCE</scope>
    <source>
        <strain evidence="1">IMI 366586</strain>
    </source>
</reference>
<dbReference type="AlphaFoldDB" id="A0A9W9BI19"/>
<organism evidence="1 2">
    <name type="scientific">Fusarium piperis</name>
    <dbReference type="NCBI Taxonomy" id="1435070"/>
    <lineage>
        <taxon>Eukaryota</taxon>
        <taxon>Fungi</taxon>
        <taxon>Dikarya</taxon>
        <taxon>Ascomycota</taxon>
        <taxon>Pezizomycotina</taxon>
        <taxon>Sordariomycetes</taxon>
        <taxon>Hypocreomycetidae</taxon>
        <taxon>Hypocreales</taxon>
        <taxon>Nectriaceae</taxon>
        <taxon>Fusarium</taxon>
        <taxon>Fusarium solani species complex</taxon>
    </lineage>
</organism>
<evidence type="ECO:0000313" key="1">
    <source>
        <dbReference type="EMBL" id="KAJ4313208.1"/>
    </source>
</evidence>
<accession>A0A9W9BI19</accession>
<dbReference type="Proteomes" id="UP001140502">
    <property type="component" value="Unassembled WGS sequence"/>
</dbReference>
<sequence length="62" mass="6355">MSKVDLDTPLDLNSLAGKGVVITGGTSGAKAFAKAGSYVTIADLQQEPGEKYATDLTIDVVI</sequence>
<dbReference type="EMBL" id="JAPEUR010000265">
    <property type="protein sequence ID" value="KAJ4313208.1"/>
    <property type="molecule type" value="Genomic_DNA"/>
</dbReference>
<protein>
    <submittedName>
        <fullName evidence="1">Uncharacterized protein</fullName>
    </submittedName>
</protein>
<comment type="caution">
    <text evidence="1">The sequence shown here is derived from an EMBL/GenBank/DDBJ whole genome shotgun (WGS) entry which is preliminary data.</text>
</comment>
<dbReference type="SUPFAM" id="SSF51735">
    <property type="entry name" value="NAD(P)-binding Rossmann-fold domains"/>
    <property type="match status" value="1"/>
</dbReference>
<dbReference type="Gene3D" id="3.40.50.720">
    <property type="entry name" value="NAD(P)-binding Rossmann-like Domain"/>
    <property type="match status" value="1"/>
</dbReference>
<keyword evidence="2" id="KW-1185">Reference proteome</keyword>
<gene>
    <name evidence="1" type="ORF">N0V84_009534</name>
</gene>
<dbReference type="InterPro" id="IPR036291">
    <property type="entry name" value="NAD(P)-bd_dom_sf"/>
</dbReference>
<evidence type="ECO:0000313" key="2">
    <source>
        <dbReference type="Proteomes" id="UP001140502"/>
    </source>
</evidence>
<name>A0A9W9BI19_9HYPO</name>